<dbReference type="CDD" id="cd00060">
    <property type="entry name" value="FHA"/>
    <property type="match status" value="1"/>
</dbReference>
<evidence type="ECO:0000313" key="3">
    <source>
        <dbReference type="EMBL" id="MDL5159013.1"/>
    </source>
</evidence>
<organism evidence="3 4">
    <name type="scientific">Actinomycetospora termitidis</name>
    <dbReference type="NCBI Taxonomy" id="3053470"/>
    <lineage>
        <taxon>Bacteria</taxon>
        <taxon>Bacillati</taxon>
        <taxon>Actinomycetota</taxon>
        <taxon>Actinomycetes</taxon>
        <taxon>Pseudonocardiales</taxon>
        <taxon>Pseudonocardiaceae</taxon>
        <taxon>Actinomycetospora</taxon>
    </lineage>
</organism>
<dbReference type="InterPro" id="IPR000253">
    <property type="entry name" value="FHA_dom"/>
</dbReference>
<dbReference type="EMBL" id="JASVWF010000006">
    <property type="protein sequence ID" value="MDL5159013.1"/>
    <property type="molecule type" value="Genomic_DNA"/>
</dbReference>
<feature type="domain" description="FHA" evidence="2">
    <location>
        <begin position="56"/>
        <end position="107"/>
    </location>
</feature>
<sequence length="267" mass="30043">MARSTRPPAPRRSGVELLPPETHSLARGIPESPEGTLFVLGDRGGIRVDPETRFEVLFGRNEPEVHVCLGADDPGISRRHGLLSWSPQGWSLRNTGVVPIRFPGSRLLLSGHEEPLGSSYTPLFIRTEAKREHLLELRVATRPPRGEKAKVDDPTRRPTTWELSEHERLLLTALGERYLRHEPHPQPNTWKDTYLLLEDLDPDYGWTTKKAEHDVARVRERLTRAGVVGLTRDEVGEPAGNAINHNLLLELLVSTSLVPPDLRLLDR</sequence>
<accession>A0ABT7MI82</accession>
<dbReference type="PROSITE" id="PS50006">
    <property type="entry name" value="FHA_DOMAIN"/>
    <property type="match status" value="1"/>
</dbReference>
<keyword evidence="1" id="KW-0597">Phosphoprotein</keyword>
<evidence type="ECO:0000259" key="2">
    <source>
        <dbReference type="PROSITE" id="PS50006"/>
    </source>
</evidence>
<dbReference type="SUPFAM" id="SSF49879">
    <property type="entry name" value="SMAD/FHA domain"/>
    <property type="match status" value="1"/>
</dbReference>
<gene>
    <name evidence="3" type="ORF">QRT03_23805</name>
</gene>
<comment type="caution">
    <text evidence="3">The sequence shown here is derived from an EMBL/GenBank/DDBJ whole genome shotgun (WGS) entry which is preliminary data.</text>
</comment>
<reference evidence="3 4" key="1">
    <citation type="submission" date="2023-06" db="EMBL/GenBank/DDBJ databases">
        <title>Actinomycetospora Odt1-22.</title>
        <authorList>
            <person name="Supong K."/>
        </authorList>
    </citation>
    <scope>NUCLEOTIDE SEQUENCE [LARGE SCALE GENOMIC DNA]</scope>
    <source>
        <strain evidence="3 4">Odt1-22</strain>
    </source>
</reference>
<name>A0ABT7MI82_9PSEU</name>
<dbReference type="Proteomes" id="UP001231924">
    <property type="component" value="Unassembled WGS sequence"/>
</dbReference>
<dbReference type="RefSeq" id="WP_286055580.1">
    <property type="nucleotide sequence ID" value="NZ_JASVWF010000006.1"/>
</dbReference>
<protein>
    <submittedName>
        <fullName evidence="3">FHA domain-containing protein</fullName>
    </submittedName>
</protein>
<evidence type="ECO:0000256" key="1">
    <source>
        <dbReference type="ARBA" id="ARBA00022553"/>
    </source>
</evidence>
<proteinExistence type="predicted"/>
<keyword evidence="4" id="KW-1185">Reference proteome</keyword>
<evidence type="ECO:0000313" key="4">
    <source>
        <dbReference type="Proteomes" id="UP001231924"/>
    </source>
</evidence>
<dbReference type="InterPro" id="IPR008984">
    <property type="entry name" value="SMAD_FHA_dom_sf"/>
</dbReference>